<proteinExistence type="predicted"/>
<evidence type="ECO:0000256" key="1">
    <source>
        <dbReference type="SAM" id="MobiDB-lite"/>
    </source>
</evidence>
<feature type="region of interest" description="Disordered" evidence="1">
    <location>
        <begin position="1"/>
        <end position="73"/>
    </location>
</feature>
<name>A0A1U7I2E0_9CYAN</name>
<feature type="region of interest" description="Disordered" evidence="1">
    <location>
        <begin position="180"/>
        <end position="208"/>
    </location>
</feature>
<sequence length="208" mass="22771">MTKITASTKSKTSSLAGVKSAASSGKLATSSSGKLANNNLSKSGNSGAYQKAPLQQVSHEGLDMGNLDPSNCDPMALIEDGSKKQTDAERSIFSMKAEQTINYLNSEIDKNRVKKAEFKRRRTEVEANTEGVKLVGAIADNFHERNKTNYKIHRTNEYASIYEDKSAMVSNVAANVRKMRETSDTRTQMNLGGKGNVTKADYDLDYED</sequence>
<dbReference type="Proteomes" id="UP000185860">
    <property type="component" value="Unassembled WGS sequence"/>
</dbReference>
<dbReference type="RefSeq" id="WP_073597447.1">
    <property type="nucleotide sequence ID" value="NZ_MRCE01000071.1"/>
</dbReference>
<dbReference type="STRING" id="454136.NIES2119_31530"/>
<dbReference type="AlphaFoldDB" id="A0A1U7I2E0"/>
<gene>
    <name evidence="2" type="ORF">NIES2119_31530</name>
</gene>
<comment type="caution">
    <text evidence="2">The sequence shown here is derived from an EMBL/GenBank/DDBJ whole genome shotgun (WGS) entry which is preliminary data.</text>
</comment>
<organism evidence="2 3">
    <name type="scientific">[Phormidium ambiguum] IAM M-71</name>
    <dbReference type="NCBI Taxonomy" id="454136"/>
    <lineage>
        <taxon>Bacteria</taxon>
        <taxon>Bacillati</taxon>
        <taxon>Cyanobacteriota</taxon>
        <taxon>Cyanophyceae</taxon>
        <taxon>Oscillatoriophycideae</taxon>
        <taxon>Aerosakkonematales</taxon>
        <taxon>Aerosakkonemataceae</taxon>
        <taxon>Floridanema</taxon>
    </lineage>
</organism>
<feature type="compositionally biased region" description="Low complexity" evidence="1">
    <location>
        <begin position="1"/>
        <end position="14"/>
    </location>
</feature>
<accession>A0A1U7I2E0</accession>
<feature type="compositionally biased region" description="Polar residues" evidence="1">
    <location>
        <begin position="21"/>
        <end position="58"/>
    </location>
</feature>
<protein>
    <submittedName>
        <fullName evidence="2">Uncharacterized protein</fullName>
    </submittedName>
</protein>
<dbReference type="EMBL" id="MRCE01000071">
    <property type="protein sequence ID" value="OKH30136.1"/>
    <property type="molecule type" value="Genomic_DNA"/>
</dbReference>
<evidence type="ECO:0000313" key="3">
    <source>
        <dbReference type="Proteomes" id="UP000185860"/>
    </source>
</evidence>
<evidence type="ECO:0000313" key="2">
    <source>
        <dbReference type="EMBL" id="OKH30136.1"/>
    </source>
</evidence>
<reference evidence="2 3" key="1">
    <citation type="submission" date="2016-11" db="EMBL/GenBank/DDBJ databases">
        <title>Draft Genome Sequences of Nine Cyanobacterial Strains from Diverse Habitats.</title>
        <authorList>
            <person name="Zhu T."/>
            <person name="Hou S."/>
            <person name="Lu X."/>
            <person name="Hess W.R."/>
        </authorList>
    </citation>
    <scope>NUCLEOTIDE SEQUENCE [LARGE SCALE GENOMIC DNA]</scope>
    <source>
        <strain evidence="2 3">IAM M-71</strain>
    </source>
</reference>